<evidence type="ECO:0000256" key="1">
    <source>
        <dbReference type="PIRNR" id="PIRNR000915"/>
    </source>
</evidence>
<dbReference type="SUPFAM" id="SSF56784">
    <property type="entry name" value="HAD-like"/>
    <property type="match status" value="1"/>
</dbReference>
<gene>
    <name evidence="2" type="ORF">CKY47_28315</name>
</gene>
<dbReference type="PANTHER" id="PTHR19288:SF95">
    <property type="entry name" value="D-GLYCEROL 3-PHOSPHATE PHOSPHATASE"/>
    <property type="match status" value="1"/>
</dbReference>
<dbReference type="PANTHER" id="PTHR19288">
    <property type="entry name" value="4-NITROPHENYLPHOSPHATASE-RELATED"/>
    <property type="match status" value="1"/>
</dbReference>
<evidence type="ECO:0000313" key="2">
    <source>
        <dbReference type="EMBL" id="MDQ2587826.1"/>
    </source>
</evidence>
<organism evidence="2 3">
    <name type="scientific">Saccharothrix yanglingensis</name>
    <dbReference type="NCBI Taxonomy" id="659496"/>
    <lineage>
        <taxon>Bacteria</taxon>
        <taxon>Bacillati</taxon>
        <taxon>Actinomycetota</taxon>
        <taxon>Actinomycetes</taxon>
        <taxon>Pseudonocardiales</taxon>
        <taxon>Pseudonocardiaceae</taxon>
        <taxon>Saccharothrix</taxon>
    </lineage>
</organism>
<keyword evidence="3" id="KW-1185">Reference proteome</keyword>
<proteinExistence type="inferred from homology"/>
<dbReference type="Pfam" id="PF13344">
    <property type="entry name" value="Hydrolase_6"/>
    <property type="match status" value="1"/>
</dbReference>
<dbReference type="Gene3D" id="3.40.50.1000">
    <property type="entry name" value="HAD superfamily/HAD-like"/>
    <property type="match status" value="2"/>
</dbReference>
<reference evidence="2 3" key="1">
    <citation type="submission" date="2017-06" db="EMBL/GenBank/DDBJ databases">
        <title>Cultured bacterium strain Saccharothrix yanglingensis Hhs.015.</title>
        <authorList>
            <person name="Xia Y."/>
        </authorList>
    </citation>
    <scope>NUCLEOTIDE SEQUENCE [LARGE SCALE GENOMIC DNA]</scope>
    <source>
        <strain evidence="2 3">Hhs.015</strain>
    </source>
</reference>
<comment type="caution">
    <text evidence="2">The sequence shown here is derived from an EMBL/GenBank/DDBJ whole genome shotgun (WGS) entry which is preliminary data.</text>
</comment>
<protein>
    <submittedName>
        <fullName evidence="2">Haloacid dehalogenase</fullName>
    </submittedName>
</protein>
<accession>A0ABU0X772</accession>
<evidence type="ECO:0000313" key="3">
    <source>
        <dbReference type="Proteomes" id="UP001225605"/>
    </source>
</evidence>
<dbReference type="InterPro" id="IPR023214">
    <property type="entry name" value="HAD_sf"/>
</dbReference>
<name>A0ABU0X772_9PSEU</name>
<dbReference type="Proteomes" id="UP001225605">
    <property type="component" value="Unassembled WGS sequence"/>
</dbReference>
<sequence>MTEEAPVLLARYDALLLDLDGTVYRGREVVPGAVEAVAAAREHGVAVRFVTNNASRSPEDVADHLDELGFRTSVDEVSTSAQAGAAMLVGLVPAGSAVLVLGTDALADQVRARGFEPTREAEGAAAVVQGLSQELGWRELAEACVAVRAGAKWVACNVDATLPTERGLLPGNGALVAALRTATGVEPLVAGKPATPLLEQAAKSAGAQRPLVVGDRLDTDIDGAVNAGMDSLLVLTGVATEADVAALDDARRPTYVAADLSILHRLP</sequence>
<dbReference type="EMBL" id="NSDM01000013">
    <property type="protein sequence ID" value="MDQ2587826.1"/>
    <property type="molecule type" value="Genomic_DNA"/>
</dbReference>
<dbReference type="NCBIfam" id="TIGR01460">
    <property type="entry name" value="HAD-SF-IIA"/>
    <property type="match status" value="1"/>
</dbReference>
<dbReference type="InterPro" id="IPR036412">
    <property type="entry name" value="HAD-like_sf"/>
</dbReference>
<dbReference type="Pfam" id="PF13242">
    <property type="entry name" value="Hydrolase_like"/>
    <property type="match status" value="1"/>
</dbReference>
<dbReference type="InterPro" id="IPR006357">
    <property type="entry name" value="HAD-SF_hydro_IIA"/>
</dbReference>
<dbReference type="PIRSF" id="PIRSF000915">
    <property type="entry name" value="PGP-type_phosphatase"/>
    <property type="match status" value="1"/>
</dbReference>
<dbReference type="RefSeq" id="WP_306749422.1">
    <property type="nucleotide sequence ID" value="NZ_NSDM01000013.1"/>
</dbReference>
<comment type="similarity">
    <text evidence="1">Belongs to the HAD-like hydrolase superfamily.</text>
</comment>